<keyword evidence="8" id="KW-1015">Disulfide bond</keyword>
<dbReference type="GO" id="GO:0016055">
    <property type="term" value="P:Wnt signaling pathway"/>
    <property type="evidence" value="ECO:0007669"/>
    <property type="project" value="UniProtKB-KW"/>
</dbReference>
<proteinExistence type="inferred from homology"/>
<dbReference type="Gene3D" id="2.10.220.10">
    <property type="entry name" value="Hormone Receptor, Insulin-like Growth Factor Receptor 1, Chain A, domain 2"/>
    <property type="match status" value="2"/>
</dbReference>
<accession>A0A6P8GBZ9</accession>
<dbReference type="KEGG" id="char:105908894"/>
<keyword evidence="3" id="KW-0964">Secreted</keyword>
<dbReference type="InterPro" id="IPR036383">
    <property type="entry name" value="TSP1_rpt_sf"/>
</dbReference>
<evidence type="ECO:0000313" key="15">
    <source>
        <dbReference type="RefSeq" id="XP_031432620.1"/>
    </source>
</evidence>
<keyword evidence="7 11" id="KW-0732">Signal</keyword>
<dbReference type="PANTHER" id="PTHR46987">
    <property type="entry name" value="NEUROHYPOPHYSIAL HORMONES, N-TERMINAL DOMAIN CONTAINING PROTEIN"/>
    <property type="match status" value="1"/>
</dbReference>
<feature type="domain" description="R-spondin Fu-CRD" evidence="12">
    <location>
        <begin position="143"/>
        <end position="187"/>
    </location>
</feature>
<organism evidence="14 15">
    <name type="scientific">Clupea harengus</name>
    <name type="common">Atlantic herring</name>
    <dbReference type="NCBI Taxonomy" id="7950"/>
    <lineage>
        <taxon>Eukaryota</taxon>
        <taxon>Metazoa</taxon>
        <taxon>Chordata</taxon>
        <taxon>Craniata</taxon>
        <taxon>Vertebrata</taxon>
        <taxon>Euteleostomi</taxon>
        <taxon>Actinopterygii</taxon>
        <taxon>Neopterygii</taxon>
        <taxon>Teleostei</taxon>
        <taxon>Clupei</taxon>
        <taxon>Clupeiformes</taxon>
        <taxon>Clupeoidei</taxon>
        <taxon>Clupeidae</taxon>
        <taxon>Clupea</taxon>
    </lineage>
</organism>
<dbReference type="SMART" id="SM00209">
    <property type="entry name" value="TSP1"/>
    <property type="match status" value="1"/>
</dbReference>
<feature type="compositionally biased region" description="Basic residues" evidence="10">
    <location>
        <begin position="247"/>
        <end position="261"/>
    </location>
</feature>
<evidence type="ECO:0000256" key="4">
    <source>
        <dbReference type="ARBA" id="ARBA00022606"/>
    </source>
</evidence>
<evidence type="ECO:0000256" key="5">
    <source>
        <dbReference type="ARBA" id="ARBA00022674"/>
    </source>
</evidence>
<evidence type="ECO:0000256" key="1">
    <source>
        <dbReference type="ARBA" id="ARBA00004613"/>
    </source>
</evidence>
<evidence type="ECO:0000256" key="7">
    <source>
        <dbReference type="ARBA" id="ARBA00022729"/>
    </source>
</evidence>
<dbReference type="PROSITE" id="PS50092">
    <property type="entry name" value="TSP1"/>
    <property type="match status" value="1"/>
</dbReference>
<gene>
    <name evidence="15" type="primary">rspo3</name>
</gene>
<comment type="similarity">
    <text evidence="2">Belongs to the R-spondin family.</text>
</comment>
<dbReference type="SMART" id="SM00261">
    <property type="entry name" value="FU"/>
    <property type="match status" value="3"/>
</dbReference>
<keyword evidence="6" id="KW-0879">Wnt signaling pathway</keyword>
<keyword evidence="4" id="KW-0716">Sensory transduction</keyword>
<evidence type="ECO:0000256" key="11">
    <source>
        <dbReference type="SAM" id="SignalP"/>
    </source>
</evidence>
<comment type="subcellular location">
    <subcellularLocation>
        <location evidence="1">Secreted</location>
    </subcellularLocation>
</comment>
<dbReference type="GO" id="GO:0008201">
    <property type="term" value="F:heparin binding"/>
    <property type="evidence" value="ECO:0007669"/>
    <property type="project" value="UniProtKB-KW"/>
</dbReference>
<dbReference type="GO" id="GO:0005576">
    <property type="term" value="C:extracellular region"/>
    <property type="evidence" value="ECO:0007669"/>
    <property type="project" value="UniProtKB-SubCell"/>
</dbReference>
<dbReference type="Proteomes" id="UP000515152">
    <property type="component" value="Chromosome 11"/>
</dbReference>
<keyword evidence="9" id="KW-0325">Glycoprotein</keyword>
<dbReference type="SUPFAM" id="SSF57184">
    <property type="entry name" value="Growth factor receptor domain"/>
    <property type="match status" value="1"/>
</dbReference>
<dbReference type="CTD" id="84870"/>
<dbReference type="InterPro" id="IPR044004">
    <property type="entry name" value="TSP1_spondin_dom"/>
</dbReference>
<dbReference type="InterPro" id="IPR051514">
    <property type="entry name" value="R-spondin"/>
</dbReference>
<feature type="chain" id="PRO_5028371090" evidence="11">
    <location>
        <begin position="21"/>
        <end position="325"/>
    </location>
</feature>
<dbReference type="RefSeq" id="XP_031432620.1">
    <property type="nucleotide sequence ID" value="XM_031576760.2"/>
</dbReference>
<evidence type="ECO:0000259" key="12">
    <source>
        <dbReference type="Pfam" id="PF15913"/>
    </source>
</evidence>
<feature type="domain" description="R-spondin Fu-CRD" evidence="12">
    <location>
        <begin position="40"/>
        <end position="139"/>
    </location>
</feature>
<feature type="compositionally biased region" description="Basic residues" evidence="10">
    <location>
        <begin position="304"/>
        <end position="313"/>
    </location>
</feature>
<dbReference type="Pfam" id="PF15913">
    <property type="entry name" value="Furin-like_2"/>
    <property type="match status" value="2"/>
</dbReference>
<dbReference type="SUPFAM" id="SSF82895">
    <property type="entry name" value="TSP-1 type 1 repeat"/>
    <property type="match status" value="1"/>
</dbReference>
<dbReference type="CDD" id="cd00064">
    <property type="entry name" value="FU"/>
    <property type="match status" value="1"/>
</dbReference>
<dbReference type="InterPro" id="IPR009030">
    <property type="entry name" value="Growth_fac_rcpt_cys_sf"/>
</dbReference>
<dbReference type="PANTHER" id="PTHR46987:SF1">
    <property type="entry name" value="R-SPONDIN-3"/>
    <property type="match status" value="1"/>
</dbReference>
<protein>
    <submittedName>
        <fullName evidence="15">R-spondin-3</fullName>
    </submittedName>
</protein>
<feature type="region of interest" description="Disordered" evidence="10">
    <location>
        <begin position="246"/>
        <end position="325"/>
    </location>
</feature>
<evidence type="ECO:0000256" key="6">
    <source>
        <dbReference type="ARBA" id="ARBA00022687"/>
    </source>
</evidence>
<dbReference type="OrthoDB" id="10257656at2759"/>
<sequence>MQLQLISFVLILHCMEYINCQQHTSRHRPHKQSMSSGCQSGCLTCSEYNGCLSCKPRLFIFLERNGMKQTGVCLPSCPSGYYGTRSPDRNDCTKCRPECDSCFTSNFCTRCRPGFYLHQGKCLQTCPEGRVPSTAQRECVLECPTDCESCANTDTCTRCAEGFFHLQGKCYDTCPEEYEPSDLLVECIPQVHCEVEEWSEWSPCSRRGKTCGFKRGEETRTRTVLRTPSPHANPCPPTHEKRDCVVKKKKCPGNGKRRPDRRNRNNRRDKENQESRHERKRVREKERKPVTGGEREDSEIRNKTERRRRRGHTRSPISVDGDPGQ</sequence>
<feature type="signal peptide" evidence="11">
    <location>
        <begin position="1"/>
        <end position="20"/>
    </location>
</feature>
<dbReference type="AlphaFoldDB" id="A0A6P8GBZ9"/>
<dbReference type="InterPro" id="IPR043601">
    <property type="entry name" value="Rspo_Fu-CRD_dom"/>
</dbReference>
<evidence type="ECO:0000256" key="9">
    <source>
        <dbReference type="ARBA" id="ARBA00023180"/>
    </source>
</evidence>
<feature type="domain" description="Spondin-like TSP1" evidence="13">
    <location>
        <begin position="193"/>
        <end position="247"/>
    </location>
</feature>
<reference evidence="15" key="1">
    <citation type="submission" date="2025-08" db="UniProtKB">
        <authorList>
            <consortium name="RefSeq"/>
        </authorList>
    </citation>
    <scope>IDENTIFICATION</scope>
</reference>
<evidence type="ECO:0000256" key="8">
    <source>
        <dbReference type="ARBA" id="ARBA00023157"/>
    </source>
</evidence>
<evidence type="ECO:0000313" key="14">
    <source>
        <dbReference type="Proteomes" id="UP000515152"/>
    </source>
</evidence>
<evidence type="ECO:0000256" key="2">
    <source>
        <dbReference type="ARBA" id="ARBA00007308"/>
    </source>
</evidence>
<dbReference type="Gene3D" id="2.20.100.10">
    <property type="entry name" value="Thrombospondin type-1 (TSP1) repeat"/>
    <property type="match status" value="1"/>
</dbReference>
<evidence type="ECO:0000256" key="3">
    <source>
        <dbReference type="ARBA" id="ARBA00022525"/>
    </source>
</evidence>
<evidence type="ECO:0000256" key="10">
    <source>
        <dbReference type="SAM" id="MobiDB-lite"/>
    </source>
</evidence>
<dbReference type="InterPro" id="IPR006212">
    <property type="entry name" value="Furin_repeat"/>
</dbReference>
<feature type="compositionally biased region" description="Basic and acidic residues" evidence="10">
    <location>
        <begin position="262"/>
        <end position="303"/>
    </location>
</feature>
<dbReference type="Pfam" id="PF19028">
    <property type="entry name" value="TSP1_spondin"/>
    <property type="match status" value="1"/>
</dbReference>
<keyword evidence="14" id="KW-1185">Reference proteome</keyword>
<name>A0A6P8GBZ9_CLUHA</name>
<dbReference type="GeneID" id="105908894"/>
<evidence type="ECO:0000259" key="13">
    <source>
        <dbReference type="Pfam" id="PF19028"/>
    </source>
</evidence>
<dbReference type="InterPro" id="IPR000884">
    <property type="entry name" value="TSP1_rpt"/>
</dbReference>
<keyword evidence="5" id="KW-0358">Heparin-binding</keyword>